<keyword evidence="6" id="KW-1185">Reference proteome</keyword>
<dbReference type="Pfam" id="PF03148">
    <property type="entry name" value="Tektin"/>
    <property type="match status" value="1"/>
</dbReference>
<keyword evidence="3" id="KW-0966">Cell projection</keyword>
<dbReference type="GO" id="GO:0005634">
    <property type="term" value="C:nucleus"/>
    <property type="evidence" value="ECO:0007669"/>
    <property type="project" value="TreeGrafter"/>
</dbReference>
<organism evidence="5 6">
    <name type="scientific">Fasciola hepatica</name>
    <name type="common">Liver fluke</name>
    <dbReference type="NCBI Taxonomy" id="6192"/>
    <lineage>
        <taxon>Eukaryota</taxon>
        <taxon>Metazoa</taxon>
        <taxon>Spiralia</taxon>
        <taxon>Lophotrochozoa</taxon>
        <taxon>Platyhelminthes</taxon>
        <taxon>Trematoda</taxon>
        <taxon>Digenea</taxon>
        <taxon>Plagiorchiida</taxon>
        <taxon>Echinostomata</taxon>
        <taxon>Echinostomatoidea</taxon>
        <taxon>Fasciolidae</taxon>
        <taxon>Fasciola</taxon>
    </lineage>
</organism>
<dbReference type="InterPro" id="IPR048256">
    <property type="entry name" value="Tektin-like"/>
</dbReference>
<evidence type="ECO:0000256" key="4">
    <source>
        <dbReference type="SAM" id="Coils"/>
    </source>
</evidence>
<feature type="coiled-coil region" evidence="4">
    <location>
        <begin position="399"/>
        <end position="433"/>
    </location>
</feature>
<evidence type="ECO:0000256" key="2">
    <source>
        <dbReference type="ARBA" id="ARBA00022490"/>
    </source>
</evidence>
<dbReference type="PANTHER" id="PTHR19960:SF11">
    <property type="entry name" value="TEKTIN"/>
    <property type="match status" value="1"/>
</dbReference>
<dbReference type="EMBL" id="JXXN02002250">
    <property type="protein sequence ID" value="THD23249.1"/>
    <property type="molecule type" value="Genomic_DNA"/>
</dbReference>
<dbReference type="InterPro" id="IPR000435">
    <property type="entry name" value="Tektins"/>
</dbReference>
<keyword evidence="4" id="KW-0175">Coiled coil</keyword>
<dbReference type="PRINTS" id="PR00511">
    <property type="entry name" value="TEKTIN"/>
</dbReference>
<dbReference type="GO" id="GO:0060271">
    <property type="term" value="P:cilium assembly"/>
    <property type="evidence" value="ECO:0007669"/>
    <property type="project" value="UniProtKB-UniRule"/>
</dbReference>
<dbReference type="GO" id="GO:0015630">
    <property type="term" value="C:microtubule cytoskeleton"/>
    <property type="evidence" value="ECO:0007669"/>
    <property type="project" value="UniProtKB-UniRule"/>
</dbReference>
<protein>
    <recommendedName>
        <fullName evidence="3">Tektin</fullName>
    </recommendedName>
</protein>
<keyword evidence="3" id="KW-0282">Flagellum</keyword>
<reference evidence="5" key="1">
    <citation type="submission" date="2019-03" db="EMBL/GenBank/DDBJ databases">
        <title>Improved annotation for the trematode Fasciola hepatica.</title>
        <authorList>
            <person name="Choi Y.-J."/>
            <person name="Martin J."/>
            <person name="Mitreva M."/>
        </authorList>
    </citation>
    <scope>NUCLEOTIDE SEQUENCE [LARGE SCALE GENOMIC DNA]</scope>
</reference>
<evidence type="ECO:0000256" key="1">
    <source>
        <dbReference type="ARBA" id="ARBA00007209"/>
    </source>
</evidence>
<dbReference type="AlphaFoldDB" id="A0A4E0R4D7"/>
<sequence length="477" mass="55345">MASGRYFTTSPIVRTRSTTCIRPTNQPKVTVESMSARGDRNISEIWPCGVRLSRYHSLASMTPYYNNARKSIYPRYSESLWQIATRTAAANAAQERAEAEQMRLDTWRALRDTNKQIHERQTISTARLKSRLHDIENWRNELVIEMRLQEEEQDKLKDHIRLLEMASSHIQKPLQIAEDCLLSREGRRGIDEVKDVVERALTKEIQLVKCCTAKLDRIREQGKIQFKVNRAAHHRLQQDVVDKNHALSIDSRVHELGNSSKNIARHDGVEFITNTYSIPVTWVKYTQENLAYSQRTRATSENLRSKISDLLRTISNSIFSQFTIVNNALQTRIMETASARDQLQMSLKKVKQENYDVEKLIQLLRSSVDDKLRPLKLAETRLKERTQRQNVELCFDDAMKNLQNEVIEIRSAIRMLKDRVKHGEMTLARLKQNQTGLEVGIAIKENSLQIDQRCLNARRTFPIRDKRGSLFSVPVCY</sequence>
<evidence type="ECO:0000256" key="3">
    <source>
        <dbReference type="RuleBase" id="RU367040"/>
    </source>
</evidence>
<keyword evidence="2" id="KW-0963">Cytoplasm</keyword>
<dbReference type="PANTHER" id="PTHR19960">
    <property type="entry name" value="TEKTIN"/>
    <property type="match status" value="1"/>
</dbReference>
<accession>A0A4E0R4D7</accession>
<dbReference type="GO" id="GO:0005930">
    <property type="term" value="C:axoneme"/>
    <property type="evidence" value="ECO:0007669"/>
    <property type="project" value="UniProtKB-SubCell"/>
</dbReference>
<comment type="caution">
    <text evidence="5">The sequence shown here is derived from an EMBL/GenBank/DDBJ whole genome shotgun (WGS) entry which is preliminary data.</text>
</comment>
<name>A0A4E0R4D7_FASHE</name>
<comment type="subcellular location">
    <subcellularLocation>
        <location evidence="3">Cytoplasm</location>
        <location evidence="3">Cytoskeleton</location>
        <location evidence="3">Cilium axoneme</location>
    </subcellularLocation>
</comment>
<evidence type="ECO:0000313" key="6">
    <source>
        <dbReference type="Proteomes" id="UP000230066"/>
    </source>
</evidence>
<dbReference type="GO" id="GO:0060294">
    <property type="term" value="P:cilium movement involved in cell motility"/>
    <property type="evidence" value="ECO:0007669"/>
    <property type="project" value="UniProtKB-UniRule"/>
</dbReference>
<dbReference type="Proteomes" id="UP000230066">
    <property type="component" value="Unassembled WGS sequence"/>
</dbReference>
<keyword evidence="3" id="KW-0969">Cilium</keyword>
<gene>
    <name evidence="5" type="ORF">D915_006141</name>
</gene>
<comment type="similarity">
    <text evidence="1 3">Belongs to the tektin family.</text>
</comment>
<evidence type="ECO:0000313" key="5">
    <source>
        <dbReference type="EMBL" id="THD23249.1"/>
    </source>
</evidence>
<proteinExistence type="inferred from homology"/>